<accession>A0A9W8K0L0</accession>
<reference evidence="2" key="1">
    <citation type="submission" date="2022-07" db="EMBL/GenBank/DDBJ databases">
        <title>Genome Sequence of Agrocybe chaxingu.</title>
        <authorList>
            <person name="Buettner E."/>
        </authorList>
    </citation>
    <scope>NUCLEOTIDE SEQUENCE</scope>
    <source>
        <strain evidence="2">MP-N11</strain>
    </source>
</reference>
<dbReference type="Proteomes" id="UP001148786">
    <property type="component" value="Unassembled WGS sequence"/>
</dbReference>
<evidence type="ECO:0000313" key="2">
    <source>
        <dbReference type="EMBL" id="KAJ3510916.1"/>
    </source>
</evidence>
<dbReference type="EMBL" id="JANKHO010000362">
    <property type="protein sequence ID" value="KAJ3510916.1"/>
    <property type="molecule type" value="Genomic_DNA"/>
</dbReference>
<proteinExistence type="predicted"/>
<organism evidence="2 3">
    <name type="scientific">Agrocybe chaxingu</name>
    <dbReference type="NCBI Taxonomy" id="84603"/>
    <lineage>
        <taxon>Eukaryota</taxon>
        <taxon>Fungi</taxon>
        <taxon>Dikarya</taxon>
        <taxon>Basidiomycota</taxon>
        <taxon>Agaricomycotina</taxon>
        <taxon>Agaricomycetes</taxon>
        <taxon>Agaricomycetidae</taxon>
        <taxon>Agaricales</taxon>
        <taxon>Agaricineae</taxon>
        <taxon>Strophariaceae</taxon>
        <taxon>Agrocybe</taxon>
    </lineage>
</organism>
<dbReference type="OrthoDB" id="3071638at2759"/>
<name>A0A9W8K0L0_9AGAR</name>
<dbReference type="AlphaFoldDB" id="A0A9W8K0L0"/>
<evidence type="ECO:0000313" key="3">
    <source>
        <dbReference type="Proteomes" id="UP001148786"/>
    </source>
</evidence>
<comment type="caution">
    <text evidence="2">The sequence shown here is derived from an EMBL/GenBank/DDBJ whole genome shotgun (WGS) entry which is preliminary data.</text>
</comment>
<protein>
    <submittedName>
        <fullName evidence="2">Uncharacterized protein</fullName>
    </submittedName>
</protein>
<feature type="region of interest" description="Disordered" evidence="1">
    <location>
        <begin position="1"/>
        <end position="33"/>
    </location>
</feature>
<gene>
    <name evidence="2" type="ORF">NLJ89_g4401</name>
</gene>
<sequence length="393" mass="43607">MPKKDARVDGVTPGRPNLPQDPREPATKKRRLKSVGEVHLETEDADFRKLVKDVDVRTEFEKVKTRFTITVPLMEQIEQGEAIAAIAEESIQTLDVIQEEKNAHANTQGFSVIAISFSRVRSEHYNRLGLISITMTHPISSNVRDTLHPTFRSELDAFWGVHRDSISEDTEDGLDAVGTIPEARSRWLIDTQIRKLVKFMKKKRLRFFVHPELTISSAAGKNAQPVKVTYGNSMTILTGSVDYAGSLINDPLQVQMIGKQTDHADNPKGSLNFLVIEAKKGDPTADGASSLESHVPQVLAEALACLEMTAGSKPLGTAALPWCLTDGVQWFFGVIVRAQGCQQTTSYRAPAMSFSEKKIEEADLKNIFTALTFWAITAPSELAKKMERWYTPG</sequence>
<keyword evidence="3" id="KW-1185">Reference proteome</keyword>
<evidence type="ECO:0000256" key="1">
    <source>
        <dbReference type="SAM" id="MobiDB-lite"/>
    </source>
</evidence>